<dbReference type="EMBL" id="WKMO01000021">
    <property type="protein sequence ID" value="MSB75265.1"/>
    <property type="molecule type" value="Genomic_DNA"/>
</dbReference>
<reference evidence="1" key="3">
    <citation type="submission" date="2023-01" db="EMBL/GenBank/DDBJ databases">
        <title>Human gut microbiome strain richness.</title>
        <authorList>
            <person name="Chen-Liaw A."/>
        </authorList>
    </citation>
    <scope>NUCLEOTIDE SEQUENCE</scope>
    <source>
        <strain evidence="1">RTP21484st1_E5_RTP21484_190118</strain>
    </source>
</reference>
<dbReference type="Proteomes" id="UP000284660">
    <property type="component" value="Unassembled WGS sequence"/>
</dbReference>
<protein>
    <recommendedName>
        <fullName evidence="12">Glycosyltransferase family 2 protein</fullName>
    </recommendedName>
</protein>
<dbReference type="OrthoDB" id="8807075at2"/>
<dbReference type="EMBL" id="WKMY01000001">
    <property type="protein sequence ID" value="MRY91818.1"/>
    <property type="molecule type" value="Genomic_DNA"/>
</dbReference>
<evidence type="ECO:0000313" key="7">
    <source>
        <dbReference type="Proteomes" id="UP000284660"/>
    </source>
</evidence>
<organism evidence="4 8">
    <name type="scientific">Parabacteroides distasonis</name>
    <dbReference type="NCBI Taxonomy" id="823"/>
    <lineage>
        <taxon>Bacteria</taxon>
        <taxon>Pseudomonadati</taxon>
        <taxon>Bacteroidota</taxon>
        <taxon>Bacteroidia</taxon>
        <taxon>Bacteroidales</taxon>
        <taxon>Tannerellaceae</taxon>
        <taxon>Parabacteroides</taxon>
    </lineage>
</organism>
<reference evidence="8 9" key="2">
    <citation type="journal article" date="2019" name="Nat. Med.">
        <title>A library of human gut bacterial isolates paired with longitudinal multiomics data enables mechanistic microbiome research.</title>
        <authorList>
            <person name="Poyet M."/>
            <person name="Groussin M."/>
            <person name="Gibbons S.M."/>
            <person name="Avila-Pacheco J."/>
            <person name="Jiang X."/>
            <person name="Kearney S.M."/>
            <person name="Perrotta A.R."/>
            <person name="Berdy B."/>
            <person name="Zhao S."/>
            <person name="Lieberman T.D."/>
            <person name="Swanson P.K."/>
            <person name="Smith M."/>
            <person name="Roesemann S."/>
            <person name="Alexander J.E."/>
            <person name="Rich S.A."/>
            <person name="Livny J."/>
            <person name="Vlamakis H."/>
            <person name="Clish C."/>
            <person name="Bullock K."/>
            <person name="Deik A."/>
            <person name="Scott J."/>
            <person name="Pierce K.A."/>
            <person name="Xavier R.J."/>
            <person name="Alm E.J."/>
        </authorList>
    </citation>
    <scope>NUCLEOTIDE SEQUENCE [LARGE SCALE GENOMIC DNA]</scope>
    <source>
        <strain evidence="4 8">BIOML-A2</strain>
        <strain evidence="5 10">BIOML-A20</strain>
        <strain evidence="3 9">BIOML-A32</strain>
        <strain evidence="2 11">BIOML-A9</strain>
    </source>
</reference>
<dbReference type="EMBL" id="QSJN01000019">
    <property type="protein sequence ID" value="RHD71171.1"/>
    <property type="molecule type" value="Genomic_DNA"/>
</dbReference>
<evidence type="ECO:0000313" key="2">
    <source>
        <dbReference type="EMBL" id="MRY91818.1"/>
    </source>
</evidence>
<sequence>MDKRLSIYVSSPDSYSDVLAVFLKGYRRYWSDCPYEFILTTNTKSYEGITCICNNKQNDTWVERTIAALPVIKSKYVMLMCDDIILSDNVDNSLIERLLDYMDSHEIRYCNLGPTPKGSKIKSFPLLRSVNKQIPYAINLQFGIFRKDLFVELLGDGSLSAWDIENSINEQAAVAPSEDYKDVVAVSEYILPYIHGVYKGKWIRHAVENLSRLSLYIDSGRGIVPLSQQIKIDMTNWLQWKISPKQRRALKNVLSRVGMKFATKR</sequence>
<dbReference type="Proteomes" id="UP000441609">
    <property type="component" value="Unassembled WGS sequence"/>
</dbReference>
<evidence type="ECO:0000313" key="1">
    <source>
        <dbReference type="EMBL" id="MDB9006790.1"/>
    </source>
</evidence>
<dbReference type="EMBL" id="JAQMPJ010000021">
    <property type="protein sequence ID" value="MDB9006790.1"/>
    <property type="molecule type" value="Genomic_DNA"/>
</dbReference>
<dbReference type="EMBL" id="WKMC01000018">
    <property type="protein sequence ID" value="MRZ52425.1"/>
    <property type="molecule type" value="Genomic_DNA"/>
</dbReference>
<evidence type="ECO:0000313" key="5">
    <source>
        <dbReference type="EMBL" id="MSB75265.1"/>
    </source>
</evidence>
<evidence type="ECO:0000313" key="10">
    <source>
        <dbReference type="Proteomes" id="UP000441609"/>
    </source>
</evidence>
<dbReference type="EMBL" id="WKNE01000001">
    <property type="protein sequence ID" value="MRZ53410.1"/>
    <property type="molecule type" value="Genomic_DNA"/>
</dbReference>
<comment type="caution">
    <text evidence="4">The sequence shown here is derived from an EMBL/GenBank/DDBJ whole genome shotgun (WGS) entry which is preliminary data.</text>
</comment>
<accession>A0A3D9A6V8</accession>
<dbReference type="Proteomes" id="UP000461276">
    <property type="component" value="Unassembled WGS sequence"/>
</dbReference>
<evidence type="ECO:0000313" key="3">
    <source>
        <dbReference type="EMBL" id="MRZ52425.1"/>
    </source>
</evidence>
<evidence type="ECO:0000313" key="11">
    <source>
        <dbReference type="Proteomes" id="UP000461276"/>
    </source>
</evidence>
<dbReference type="Proteomes" id="UP000441358">
    <property type="component" value="Unassembled WGS sequence"/>
</dbReference>
<dbReference type="Proteomes" id="UP001210126">
    <property type="component" value="Unassembled WGS sequence"/>
</dbReference>
<evidence type="ECO:0000313" key="8">
    <source>
        <dbReference type="Proteomes" id="UP000432516"/>
    </source>
</evidence>
<evidence type="ECO:0000313" key="6">
    <source>
        <dbReference type="EMBL" id="RHD71171.1"/>
    </source>
</evidence>
<dbReference type="Proteomes" id="UP000432516">
    <property type="component" value="Unassembled WGS sequence"/>
</dbReference>
<reference evidence="6 7" key="1">
    <citation type="submission" date="2018-08" db="EMBL/GenBank/DDBJ databases">
        <title>A genome reference for cultivated species of the human gut microbiota.</title>
        <authorList>
            <person name="Zou Y."/>
            <person name="Xue W."/>
            <person name="Luo G."/>
        </authorList>
    </citation>
    <scope>NUCLEOTIDE SEQUENCE [LARGE SCALE GENOMIC DNA]</scope>
    <source>
        <strain evidence="6 7">AM30-4</strain>
    </source>
</reference>
<dbReference type="RefSeq" id="WP_005856290.1">
    <property type="nucleotide sequence ID" value="NZ_BQOC01000001.1"/>
</dbReference>
<evidence type="ECO:0000313" key="9">
    <source>
        <dbReference type="Proteomes" id="UP000441358"/>
    </source>
</evidence>
<dbReference type="AlphaFoldDB" id="A0A3D9A6V8"/>
<evidence type="ECO:0000313" key="4">
    <source>
        <dbReference type="EMBL" id="MRZ53410.1"/>
    </source>
</evidence>
<proteinExistence type="predicted"/>
<evidence type="ECO:0008006" key="12">
    <source>
        <dbReference type="Google" id="ProtNLM"/>
    </source>
</evidence>
<gene>
    <name evidence="6" type="ORF">DW782_19925</name>
    <name evidence="3" type="ORF">GKD66_19820</name>
    <name evidence="2" type="ORF">GKD67_00895</name>
    <name evidence="4" type="ORF">GKD68_01395</name>
    <name evidence="5" type="ORF">GKD70_18555</name>
    <name evidence="1" type="ORF">PN599_17510</name>
</gene>
<name>A0A3D9A6V8_PARDI</name>